<accession>A0ABU1J9B6</accession>
<dbReference type="SUPFAM" id="SSF161098">
    <property type="entry name" value="MetI-like"/>
    <property type="match status" value="1"/>
</dbReference>
<dbReference type="PANTHER" id="PTHR30614:SF21">
    <property type="entry name" value="AMINO ACID ABC TRANSPORTER PERMEASE"/>
    <property type="match status" value="1"/>
</dbReference>
<evidence type="ECO:0000256" key="4">
    <source>
        <dbReference type="ARBA" id="ARBA00022692"/>
    </source>
</evidence>
<feature type="transmembrane region" description="Helical" evidence="7">
    <location>
        <begin position="66"/>
        <end position="90"/>
    </location>
</feature>
<organism evidence="10 11">
    <name type="scientific">Arthrobacter russicus</name>
    <dbReference type="NCBI Taxonomy" id="172040"/>
    <lineage>
        <taxon>Bacteria</taxon>
        <taxon>Bacillati</taxon>
        <taxon>Actinomycetota</taxon>
        <taxon>Actinomycetes</taxon>
        <taxon>Micrococcales</taxon>
        <taxon>Micrococcaceae</taxon>
        <taxon>Arthrobacter</taxon>
    </lineage>
</organism>
<keyword evidence="4 7" id="KW-0812">Transmembrane</keyword>
<feature type="transmembrane region" description="Helical" evidence="7">
    <location>
        <begin position="193"/>
        <end position="216"/>
    </location>
</feature>
<keyword evidence="2 7" id="KW-0813">Transport</keyword>
<sequence>MSSVLFDAPGVKAIRRNRIIGLLTIVLVLGLLAFVVYKFAETGQFSAKKWQLFSFPLVQQTLLKGLGATLSAFGVAAVGSLVLGMVLAVGRLSDRKWISTPVGWFTELFRAVPLLILMALMFYGLPSIGFQGMTPFIAVVVGLILYNGSVLAEVIRAGILAVPKGQSEAAYALGLRKTRVMTMILLPQAVRTMLPVIIAQLVVVLKDTALGFIITYQELLYQINFYGGQTAYDTPFIPAAIIGGTLYVGCCLILAGLAKFAERRLRRSPKASDKNTPAVPGAGNLDASSAGGGSRI</sequence>
<name>A0ABU1J9B6_9MICC</name>
<evidence type="ECO:0000256" key="1">
    <source>
        <dbReference type="ARBA" id="ARBA00004651"/>
    </source>
</evidence>
<feature type="transmembrane region" description="Helical" evidence="7">
    <location>
        <begin position="102"/>
        <end position="122"/>
    </location>
</feature>
<comment type="caution">
    <text evidence="10">The sequence shown here is derived from an EMBL/GenBank/DDBJ whole genome shotgun (WGS) entry which is preliminary data.</text>
</comment>
<dbReference type="PROSITE" id="PS50928">
    <property type="entry name" value="ABC_TM1"/>
    <property type="match status" value="1"/>
</dbReference>
<dbReference type="RefSeq" id="WP_309796601.1">
    <property type="nucleotide sequence ID" value="NZ_BAAAHY010000006.1"/>
</dbReference>
<evidence type="ECO:0000256" key="2">
    <source>
        <dbReference type="ARBA" id="ARBA00022448"/>
    </source>
</evidence>
<dbReference type="PANTHER" id="PTHR30614">
    <property type="entry name" value="MEMBRANE COMPONENT OF AMINO ACID ABC TRANSPORTER"/>
    <property type="match status" value="1"/>
</dbReference>
<keyword evidence="6 7" id="KW-0472">Membrane</keyword>
<keyword evidence="5 7" id="KW-1133">Transmembrane helix</keyword>
<feature type="transmembrane region" description="Helical" evidence="7">
    <location>
        <begin position="128"/>
        <end position="146"/>
    </location>
</feature>
<protein>
    <submittedName>
        <fullName evidence="10">Glutamate transport system permease protein</fullName>
    </submittedName>
</protein>
<evidence type="ECO:0000256" key="5">
    <source>
        <dbReference type="ARBA" id="ARBA00022989"/>
    </source>
</evidence>
<dbReference type="InterPro" id="IPR035906">
    <property type="entry name" value="MetI-like_sf"/>
</dbReference>
<dbReference type="InterPro" id="IPR043429">
    <property type="entry name" value="ArtM/GltK/GlnP/TcyL/YhdX-like"/>
</dbReference>
<evidence type="ECO:0000259" key="9">
    <source>
        <dbReference type="PROSITE" id="PS50928"/>
    </source>
</evidence>
<evidence type="ECO:0000313" key="11">
    <source>
        <dbReference type="Proteomes" id="UP001185069"/>
    </source>
</evidence>
<dbReference type="NCBIfam" id="TIGR01726">
    <property type="entry name" value="HEQRo_perm_3TM"/>
    <property type="match status" value="1"/>
</dbReference>
<dbReference type="Pfam" id="PF00528">
    <property type="entry name" value="BPD_transp_1"/>
    <property type="match status" value="1"/>
</dbReference>
<evidence type="ECO:0000256" key="3">
    <source>
        <dbReference type="ARBA" id="ARBA00022475"/>
    </source>
</evidence>
<reference evidence="10 11" key="1">
    <citation type="submission" date="2023-07" db="EMBL/GenBank/DDBJ databases">
        <title>Sequencing the genomes of 1000 actinobacteria strains.</title>
        <authorList>
            <person name="Klenk H.-P."/>
        </authorList>
    </citation>
    <scope>NUCLEOTIDE SEQUENCE [LARGE SCALE GENOMIC DNA]</scope>
    <source>
        <strain evidence="10 11">DSM 14555</strain>
    </source>
</reference>
<dbReference type="InterPro" id="IPR000515">
    <property type="entry name" value="MetI-like"/>
</dbReference>
<keyword evidence="3" id="KW-1003">Cell membrane</keyword>
<proteinExistence type="inferred from homology"/>
<gene>
    <name evidence="10" type="ORF">JOE69_000992</name>
</gene>
<dbReference type="CDD" id="cd06261">
    <property type="entry name" value="TM_PBP2"/>
    <property type="match status" value="1"/>
</dbReference>
<comment type="subcellular location">
    <subcellularLocation>
        <location evidence="1 7">Cell membrane</location>
        <topology evidence="1 7">Multi-pass membrane protein</topology>
    </subcellularLocation>
</comment>
<evidence type="ECO:0000256" key="7">
    <source>
        <dbReference type="RuleBase" id="RU363032"/>
    </source>
</evidence>
<feature type="region of interest" description="Disordered" evidence="8">
    <location>
        <begin position="268"/>
        <end position="296"/>
    </location>
</feature>
<feature type="domain" description="ABC transmembrane type-1" evidence="9">
    <location>
        <begin position="66"/>
        <end position="258"/>
    </location>
</feature>
<feature type="transmembrane region" description="Helical" evidence="7">
    <location>
        <begin position="236"/>
        <end position="258"/>
    </location>
</feature>
<keyword evidence="11" id="KW-1185">Reference proteome</keyword>
<comment type="similarity">
    <text evidence="7">Belongs to the binding-protein-dependent transport system permease family.</text>
</comment>
<dbReference type="Proteomes" id="UP001185069">
    <property type="component" value="Unassembled WGS sequence"/>
</dbReference>
<dbReference type="InterPro" id="IPR010065">
    <property type="entry name" value="AA_ABC_transptr_permease_3TM"/>
</dbReference>
<evidence type="ECO:0000256" key="8">
    <source>
        <dbReference type="SAM" id="MobiDB-lite"/>
    </source>
</evidence>
<evidence type="ECO:0000313" key="10">
    <source>
        <dbReference type="EMBL" id="MDR6268754.1"/>
    </source>
</evidence>
<evidence type="ECO:0000256" key="6">
    <source>
        <dbReference type="ARBA" id="ARBA00023136"/>
    </source>
</evidence>
<dbReference type="Gene3D" id="1.10.3720.10">
    <property type="entry name" value="MetI-like"/>
    <property type="match status" value="1"/>
</dbReference>
<feature type="transmembrane region" description="Helical" evidence="7">
    <location>
        <begin position="20"/>
        <end position="40"/>
    </location>
</feature>
<dbReference type="EMBL" id="JAVDQF010000001">
    <property type="protein sequence ID" value="MDR6268754.1"/>
    <property type="molecule type" value="Genomic_DNA"/>
</dbReference>